<organism evidence="2 3">
    <name type="scientific">Amphritea balenae</name>
    <dbReference type="NCBI Taxonomy" id="452629"/>
    <lineage>
        <taxon>Bacteria</taxon>
        <taxon>Pseudomonadati</taxon>
        <taxon>Pseudomonadota</taxon>
        <taxon>Gammaproteobacteria</taxon>
        <taxon>Oceanospirillales</taxon>
        <taxon>Oceanospirillaceae</taxon>
        <taxon>Amphritea</taxon>
    </lineage>
</organism>
<dbReference type="AlphaFoldDB" id="A0A3P1SVA4"/>
<reference evidence="2 3" key="1">
    <citation type="submission" date="2018-11" db="EMBL/GenBank/DDBJ databases">
        <title>The draft genome sequence of Amphritea balenae JAMM 1525T.</title>
        <authorList>
            <person name="Fang Z."/>
            <person name="Zhang Y."/>
            <person name="Han X."/>
        </authorList>
    </citation>
    <scope>NUCLEOTIDE SEQUENCE [LARGE SCALE GENOMIC DNA]</scope>
    <source>
        <strain evidence="2 3">JAMM 1525</strain>
    </source>
</reference>
<keyword evidence="3" id="KW-1185">Reference proteome</keyword>
<proteinExistence type="predicted"/>
<evidence type="ECO:0000313" key="2">
    <source>
        <dbReference type="EMBL" id="RRD01144.1"/>
    </source>
</evidence>
<comment type="caution">
    <text evidence="2">The sequence shown here is derived from an EMBL/GenBank/DDBJ whole genome shotgun (WGS) entry which is preliminary data.</text>
</comment>
<gene>
    <name evidence="2" type="ORF">EHS89_00860</name>
</gene>
<accession>A0A3P1SVA4</accession>
<dbReference type="Proteomes" id="UP000267535">
    <property type="component" value="Unassembled WGS sequence"/>
</dbReference>
<protein>
    <submittedName>
        <fullName evidence="2">Uncharacterized protein</fullName>
    </submittedName>
</protein>
<feature type="compositionally biased region" description="Polar residues" evidence="1">
    <location>
        <begin position="1"/>
        <end position="14"/>
    </location>
</feature>
<evidence type="ECO:0000313" key="3">
    <source>
        <dbReference type="Proteomes" id="UP000267535"/>
    </source>
</evidence>
<dbReference type="RefSeq" id="WP_124924216.1">
    <property type="nucleotide sequence ID" value="NZ_BMOH01000001.1"/>
</dbReference>
<evidence type="ECO:0000256" key="1">
    <source>
        <dbReference type="SAM" id="MobiDB-lite"/>
    </source>
</evidence>
<dbReference type="EMBL" id="RQXV01000001">
    <property type="protein sequence ID" value="RRD01144.1"/>
    <property type="molecule type" value="Genomic_DNA"/>
</dbReference>
<name>A0A3P1SVA4_9GAMM</name>
<feature type="compositionally biased region" description="Basic and acidic residues" evidence="1">
    <location>
        <begin position="15"/>
        <end position="62"/>
    </location>
</feature>
<feature type="region of interest" description="Disordered" evidence="1">
    <location>
        <begin position="1"/>
        <end position="62"/>
    </location>
</feature>
<sequence length="62" mass="7769">METNNSDTQKQSPENFHERRITQDRRQGHDRRDDIRFEKERRSNHGRRKEDKDPWKESLEFD</sequence>